<organism evidence="1 2">
    <name type="scientific">Caerostris extrusa</name>
    <name type="common">Bark spider</name>
    <name type="synonym">Caerostris bankana</name>
    <dbReference type="NCBI Taxonomy" id="172846"/>
    <lineage>
        <taxon>Eukaryota</taxon>
        <taxon>Metazoa</taxon>
        <taxon>Ecdysozoa</taxon>
        <taxon>Arthropoda</taxon>
        <taxon>Chelicerata</taxon>
        <taxon>Arachnida</taxon>
        <taxon>Araneae</taxon>
        <taxon>Araneomorphae</taxon>
        <taxon>Entelegynae</taxon>
        <taxon>Araneoidea</taxon>
        <taxon>Araneidae</taxon>
        <taxon>Caerostris</taxon>
    </lineage>
</organism>
<sequence>MELWFWSEIKSYQTSLKDVLILTFVLFFDEELNNKYGLKSSSQKFKSTRKSSESVWKFSCRTLQVWENAEKSEKKLIREKFEYPYKPNWNNAQEEAIDQSGLCVSFTEESGLYNALDQISGRKSFTGQGGLKEISEGDNIQRVTET</sequence>
<evidence type="ECO:0000313" key="2">
    <source>
        <dbReference type="Proteomes" id="UP001054945"/>
    </source>
</evidence>
<reference evidence="1 2" key="1">
    <citation type="submission" date="2021-06" db="EMBL/GenBank/DDBJ databases">
        <title>Caerostris extrusa draft genome.</title>
        <authorList>
            <person name="Kono N."/>
            <person name="Arakawa K."/>
        </authorList>
    </citation>
    <scope>NUCLEOTIDE SEQUENCE [LARGE SCALE GENOMIC DNA]</scope>
</reference>
<accession>A0AAV4NZA0</accession>
<evidence type="ECO:0000313" key="1">
    <source>
        <dbReference type="EMBL" id="GIX90061.1"/>
    </source>
</evidence>
<name>A0AAV4NZA0_CAEEX</name>
<dbReference type="AlphaFoldDB" id="A0AAV4NZA0"/>
<comment type="caution">
    <text evidence="1">The sequence shown here is derived from an EMBL/GenBank/DDBJ whole genome shotgun (WGS) entry which is preliminary data.</text>
</comment>
<gene>
    <name evidence="1" type="ORF">CEXT_2521</name>
</gene>
<protein>
    <submittedName>
        <fullName evidence="1">Uncharacterized protein</fullName>
    </submittedName>
</protein>
<proteinExistence type="predicted"/>
<keyword evidence="2" id="KW-1185">Reference proteome</keyword>
<dbReference type="EMBL" id="BPLR01003909">
    <property type="protein sequence ID" value="GIX90061.1"/>
    <property type="molecule type" value="Genomic_DNA"/>
</dbReference>
<dbReference type="Proteomes" id="UP001054945">
    <property type="component" value="Unassembled WGS sequence"/>
</dbReference>